<evidence type="ECO:0000256" key="2">
    <source>
        <dbReference type="ARBA" id="ARBA00022801"/>
    </source>
</evidence>
<dbReference type="InterPro" id="IPR036866">
    <property type="entry name" value="RibonucZ/Hydroxyglut_hydro"/>
</dbReference>
<evidence type="ECO:0000313" key="6">
    <source>
        <dbReference type="Proteomes" id="UP000635245"/>
    </source>
</evidence>
<keyword evidence="2" id="KW-0378">Hydrolase</keyword>
<accession>A0A934QWP5</accession>
<dbReference type="InterPro" id="IPR001279">
    <property type="entry name" value="Metallo-B-lactamas"/>
</dbReference>
<dbReference type="PANTHER" id="PTHR46018:SF2">
    <property type="entry name" value="ZINC PHOSPHODIESTERASE ELAC PROTEIN 1"/>
    <property type="match status" value="1"/>
</dbReference>
<proteinExistence type="predicted"/>
<feature type="domain" description="Metallo-beta-lactamase" evidence="4">
    <location>
        <begin position="39"/>
        <end position="257"/>
    </location>
</feature>
<feature type="region of interest" description="Disordered" evidence="3">
    <location>
        <begin position="122"/>
        <end position="148"/>
    </location>
</feature>
<evidence type="ECO:0000256" key="1">
    <source>
        <dbReference type="ARBA" id="ARBA00022759"/>
    </source>
</evidence>
<dbReference type="PANTHER" id="PTHR46018">
    <property type="entry name" value="ZINC PHOSPHODIESTERASE ELAC PROTEIN 1"/>
    <property type="match status" value="1"/>
</dbReference>
<dbReference type="RefSeq" id="WP_200322285.1">
    <property type="nucleotide sequence ID" value="NZ_JAENJH010000007.1"/>
</dbReference>
<organism evidence="5 6">
    <name type="scientific">Prauserella cavernicola</name>
    <dbReference type="NCBI Taxonomy" id="2800127"/>
    <lineage>
        <taxon>Bacteria</taxon>
        <taxon>Bacillati</taxon>
        <taxon>Actinomycetota</taxon>
        <taxon>Actinomycetes</taxon>
        <taxon>Pseudonocardiales</taxon>
        <taxon>Pseudonocardiaceae</taxon>
        <taxon>Prauserella</taxon>
    </lineage>
</organism>
<dbReference type="CDD" id="cd07719">
    <property type="entry name" value="arylsulfatase_AtsA-like_MBL-fold"/>
    <property type="match status" value="1"/>
</dbReference>
<dbReference type="EMBL" id="JAENJH010000007">
    <property type="protein sequence ID" value="MBK1787547.1"/>
    <property type="molecule type" value="Genomic_DNA"/>
</dbReference>
<sequence>MTTTSSPERAPLTSDARTRLALLGTAGGPNWWLDSPRCGISSAVVVGDKYYLVDAGAGVGPQIRRARLGNWESRLWGPLDGLRSVFLTHLHSDHVCDLNNILNNGLANGLGLGGPVSVWGPGDRGALPPARPGSSPTPVAPDSPTPGTRELVESIARTFATDYNDRIFENGIEGTDGFITGHDVPIPKEYLADPNGDPHPRMSPVPFYEDDRVRVSATLVRHAPVFPALAFRFDTDDGSIVFSGDTGPSENLVELATGADVLVHEVIAGEWVAADFPSPRDPVNEAIYQHLIGRHTLIEDVGPLAERAGVPTLVLNHLVPATWPVERWEEAQKGYSGRLVVGMDLDQIGIGAA</sequence>
<evidence type="ECO:0000256" key="3">
    <source>
        <dbReference type="SAM" id="MobiDB-lite"/>
    </source>
</evidence>
<protein>
    <submittedName>
        <fullName evidence="5">MBL fold metallo-hydrolase</fullName>
    </submittedName>
</protein>
<evidence type="ECO:0000313" key="5">
    <source>
        <dbReference type="EMBL" id="MBK1787547.1"/>
    </source>
</evidence>
<dbReference type="Gene3D" id="3.60.15.10">
    <property type="entry name" value="Ribonuclease Z/Hydroxyacylglutathione hydrolase-like"/>
    <property type="match status" value="1"/>
</dbReference>
<dbReference type="Proteomes" id="UP000635245">
    <property type="component" value="Unassembled WGS sequence"/>
</dbReference>
<comment type="caution">
    <text evidence="5">The sequence shown here is derived from an EMBL/GenBank/DDBJ whole genome shotgun (WGS) entry which is preliminary data.</text>
</comment>
<reference evidence="5" key="1">
    <citation type="submission" date="2020-12" db="EMBL/GenBank/DDBJ databases">
        <title>Prauserella sp. ASG 168, a novel actinomycete isolated from cave rock.</title>
        <authorList>
            <person name="Suriyachadkun C."/>
        </authorList>
    </citation>
    <scope>NUCLEOTIDE SEQUENCE</scope>
    <source>
        <strain evidence="5">ASG 168</strain>
    </source>
</reference>
<keyword evidence="6" id="KW-1185">Reference proteome</keyword>
<dbReference type="Pfam" id="PF00753">
    <property type="entry name" value="Lactamase_B"/>
    <property type="match status" value="1"/>
</dbReference>
<name>A0A934QWP5_9PSEU</name>
<keyword evidence="1" id="KW-0540">Nuclease</keyword>
<evidence type="ECO:0000259" key="4">
    <source>
        <dbReference type="Pfam" id="PF00753"/>
    </source>
</evidence>
<keyword evidence="1" id="KW-0255">Endonuclease</keyword>
<dbReference type="AlphaFoldDB" id="A0A934QWP5"/>
<gene>
    <name evidence="5" type="ORF">JHE00_24750</name>
</gene>
<dbReference type="GO" id="GO:0042781">
    <property type="term" value="F:3'-tRNA processing endoribonuclease activity"/>
    <property type="evidence" value="ECO:0007669"/>
    <property type="project" value="TreeGrafter"/>
</dbReference>
<dbReference type="InterPro" id="IPR044094">
    <property type="entry name" value="AtsA-like_MBL-fold"/>
</dbReference>
<dbReference type="SUPFAM" id="SSF56281">
    <property type="entry name" value="Metallo-hydrolase/oxidoreductase"/>
    <property type="match status" value="1"/>
</dbReference>